<sequence>MKENLKRKTNLIKEYLITQGILEESECIFKMDFFPDFEYTDFQKGRIQTYYFHEEISFSNIYSDIISYSEITPHIFPVNEKPDFLKNITNLKKINNIDKEKFLEIKIPDKFDLFELQKIHLYSVDNIEKTLNYDCTCKTEGAFIGNDFIDIYCTVHLCGITNNINSCDLYNQLIVDSYRKYQSKDYRMAFFLMFSAFECFINTKLGKQDEEKRLKEKKNELFKSIFPTLNANQIYSCINIKKHEKIRNEIAHGRKELYTEKSSVDDIYFDFISLIISYNEKIEKLYQCFEYSILEK</sequence>
<dbReference type="RefSeq" id="WP_013701916.1">
    <property type="nucleotide sequence ID" value="NC_015385.1"/>
</dbReference>
<accession>F2NT44</accession>
<dbReference type="Proteomes" id="UP000006852">
    <property type="component" value="Chromosome"/>
</dbReference>
<protein>
    <recommendedName>
        <fullName evidence="3">Apea-like HEPN domain-containing protein</fullName>
    </recommendedName>
</protein>
<evidence type="ECO:0000313" key="1">
    <source>
        <dbReference type="EMBL" id="AEB14635.1"/>
    </source>
</evidence>
<reference evidence="1 2" key="1">
    <citation type="journal article" date="2011" name="Stand. Genomic Sci.">
        <title>Complete genome sequence of Treponema succinifaciens type strain (6091).</title>
        <authorList>
            <person name="Han C."/>
            <person name="Gronow S."/>
            <person name="Teshima H."/>
            <person name="Lapidus A."/>
            <person name="Nolan M."/>
            <person name="Lucas S."/>
            <person name="Hammon N."/>
            <person name="Deshpande S."/>
            <person name="Cheng J.F."/>
            <person name="Zeytun A."/>
            <person name="Tapia R."/>
            <person name="Goodwin L."/>
            <person name="Pitluck S."/>
            <person name="Liolios K."/>
            <person name="Pagani I."/>
            <person name="Ivanova N."/>
            <person name="Mavromatis K."/>
            <person name="Mikhailova N."/>
            <person name="Huntemann M."/>
            <person name="Pati A."/>
            <person name="Chen A."/>
            <person name="Palaniappan K."/>
            <person name="Land M."/>
            <person name="Hauser L."/>
            <person name="Brambilla E.M."/>
            <person name="Rohde M."/>
            <person name="Goker M."/>
            <person name="Woyke T."/>
            <person name="Bristow J."/>
            <person name="Eisen J.A."/>
            <person name="Markowitz V."/>
            <person name="Hugenholtz P."/>
            <person name="Kyrpides N.C."/>
            <person name="Klenk H.P."/>
            <person name="Detter J.C."/>
        </authorList>
    </citation>
    <scope>NUCLEOTIDE SEQUENCE [LARGE SCALE GENOMIC DNA]</scope>
    <source>
        <strain evidence="2">ATCC 33096 / DSM 2489 / 6091</strain>
    </source>
</reference>
<dbReference type="AlphaFoldDB" id="F2NT44"/>
<evidence type="ECO:0000313" key="2">
    <source>
        <dbReference type="Proteomes" id="UP000006852"/>
    </source>
</evidence>
<dbReference type="KEGG" id="tsu:Tresu_1744"/>
<dbReference type="EMBL" id="CP002631">
    <property type="protein sequence ID" value="AEB14635.1"/>
    <property type="molecule type" value="Genomic_DNA"/>
</dbReference>
<dbReference type="HOGENOM" id="CLU_939887_0_0_12"/>
<keyword evidence="2" id="KW-1185">Reference proteome</keyword>
<proteinExistence type="predicted"/>
<evidence type="ECO:0008006" key="3">
    <source>
        <dbReference type="Google" id="ProtNLM"/>
    </source>
</evidence>
<reference evidence="2" key="2">
    <citation type="submission" date="2011-04" db="EMBL/GenBank/DDBJ databases">
        <title>The complete genome of chromosome of Treponema succinifaciens DSM 2489.</title>
        <authorList>
            <person name="Lucas S."/>
            <person name="Copeland A."/>
            <person name="Lapidus A."/>
            <person name="Bruce D."/>
            <person name="Goodwin L."/>
            <person name="Pitluck S."/>
            <person name="Peters L."/>
            <person name="Kyrpides N."/>
            <person name="Mavromatis K."/>
            <person name="Ivanova N."/>
            <person name="Ovchinnikova G."/>
            <person name="Teshima H."/>
            <person name="Detter J.C."/>
            <person name="Tapia R."/>
            <person name="Han C."/>
            <person name="Land M."/>
            <person name="Hauser L."/>
            <person name="Markowitz V."/>
            <person name="Cheng J.-F."/>
            <person name="Hugenholtz P."/>
            <person name="Woyke T."/>
            <person name="Wu D."/>
            <person name="Gronow S."/>
            <person name="Wellnitz S."/>
            <person name="Brambilla E."/>
            <person name="Klenk H.-P."/>
            <person name="Eisen J.A."/>
        </authorList>
    </citation>
    <scope>NUCLEOTIDE SEQUENCE [LARGE SCALE GENOMIC DNA]</scope>
    <source>
        <strain evidence="2">ATCC 33096 / DSM 2489 / 6091</strain>
    </source>
</reference>
<organism evidence="1 2">
    <name type="scientific">Treponema succinifaciens (strain ATCC 33096 / DSM 2489 / 6091)</name>
    <dbReference type="NCBI Taxonomy" id="869209"/>
    <lineage>
        <taxon>Bacteria</taxon>
        <taxon>Pseudomonadati</taxon>
        <taxon>Spirochaetota</taxon>
        <taxon>Spirochaetia</taxon>
        <taxon>Spirochaetales</taxon>
        <taxon>Treponemataceae</taxon>
        <taxon>Treponema</taxon>
    </lineage>
</organism>
<gene>
    <name evidence="1" type="ordered locus">Tresu_1744</name>
</gene>
<dbReference type="GeneID" id="302998889"/>
<name>F2NT44_TRES6</name>